<evidence type="ECO:0000256" key="6">
    <source>
        <dbReference type="SAM" id="SignalP"/>
    </source>
</evidence>
<evidence type="ECO:0000259" key="7">
    <source>
        <dbReference type="PROSITE" id="PS50835"/>
    </source>
</evidence>
<keyword evidence="5" id="KW-1279">T cell receptor</keyword>
<dbReference type="GO" id="GO:0042101">
    <property type="term" value="C:T cell receptor complex"/>
    <property type="evidence" value="ECO:0007669"/>
    <property type="project" value="UniProtKB-KW"/>
</dbReference>
<evidence type="ECO:0000313" key="8">
    <source>
        <dbReference type="Ensembl" id="ENSHCOP00000019656.1"/>
    </source>
</evidence>
<dbReference type="InterPro" id="IPR003599">
    <property type="entry name" value="Ig_sub"/>
</dbReference>
<dbReference type="PANTHER" id="PTHR19367:SF18">
    <property type="entry name" value="T CELL RECEPTOR ALPHA VARIABLE 16"/>
    <property type="match status" value="1"/>
</dbReference>
<reference evidence="8" key="1">
    <citation type="submission" date="2025-08" db="UniProtKB">
        <authorList>
            <consortium name="Ensembl"/>
        </authorList>
    </citation>
    <scope>IDENTIFICATION</scope>
</reference>
<protein>
    <recommendedName>
        <fullName evidence="7">Ig-like domain-containing protein</fullName>
    </recommendedName>
</protein>
<reference evidence="8" key="2">
    <citation type="submission" date="2025-09" db="UniProtKB">
        <authorList>
            <consortium name="Ensembl"/>
        </authorList>
    </citation>
    <scope>IDENTIFICATION</scope>
</reference>
<feature type="chain" id="PRO_5018721613" description="Ig-like domain-containing protein" evidence="6">
    <location>
        <begin position="17"/>
        <end position="129"/>
    </location>
</feature>
<dbReference type="SMART" id="SM00409">
    <property type="entry name" value="IG"/>
    <property type="match status" value="1"/>
</dbReference>
<evidence type="ECO:0000313" key="9">
    <source>
        <dbReference type="Proteomes" id="UP000264820"/>
    </source>
</evidence>
<evidence type="ECO:0000256" key="5">
    <source>
        <dbReference type="ARBA" id="ARBA00043266"/>
    </source>
</evidence>
<dbReference type="Proteomes" id="UP000264820">
    <property type="component" value="Unplaced"/>
</dbReference>
<keyword evidence="4" id="KW-0393">Immunoglobulin domain</keyword>
<dbReference type="InterPro" id="IPR051287">
    <property type="entry name" value="TCR_variable_region"/>
</dbReference>
<dbReference type="STRING" id="109280.ENSHCOP00000019656"/>
<dbReference type="SUPFAM" id="SSF48726">
    <property type="entry name" value="Immunoglobulin"/>
    <property type="match status" value="1"/>
</dbReference>
<dbReference type="GeneTree" id="ENSGT00940000177314"/>
<keyword evidence="9" id="KW-1185">Reference proteome</keyword>
<dbReference type="InterPro" id="IPR036179">
    <property type="entry name" value="Ig-like_dom_sf"/>
</dbReference>
<keyword evidence="1 6" id="KW-0732">Signal</keyword>
<dbReference type="InterPro" id="IPR007110">
    <property type="entry name" value="Ig-like_dom"/>
</dbReference>
<accession>A0A3Q2YML5</accession>
<evidence type="ECO:0000256" key="3">
    <source>
        <dbReference type="ARBA" id="ARBA00023170"/>
    </source>
</evidence>
<evidence type="ECO:0000256" key="4">
    <source>
        <dbReference type="ARBA" id="ARBA00023319"/>
    </source>
</evidence>
<keyword evidence="5" id="KW-0391">Immunity</keyword>
<dbReference type="Pfam" id="PF07686">
    <property type="entry name" value="V-set"/>
    <property type="match status" value="1"/>
</dbReference>
<dbReference type="Ensembl" id="ENSHCOT00000008191.1">
    <property type="protein sequence ID" value="ENSHCOP00000019656.1"/>
    <property type="gene ID" value="ENSHCOG00000005146.1"/>
</dbReference>
<dbReference type="PROSITE" id="PS50835">
    <property type="entry name" value="IG_LIKE"/>
    <property type="match status" value="1"/>
</dbReference>
<dbReference type="GO" id="GO:0002250">
    <property type="term" value="P:adaptive immune response"/>
    <property type="evidence" value="ECO:0007669"/>
    <property type="project" value="UniProtKB-KW"/>
</dbReference>
<evidence type="ECO:0000256" key="2">
    <source>
        <dbReference type="ARBA" id="ARBA00023130"/>
    </source>
</evidence>
<dbReference type="InterPro" id="IPR013106">
    <property type="entry name" value="Ig_V-set"/>
</dbReference>
<dbReference type="AlphaFoldDB" id="A0A3Q2YML5"/>
<feature type="domain" description="Ig-like" evidence="7">
    <location>
        <begin position="26"/>
        <end position="117"/>
    </location>
</feature>
<organism evidence="8 9">
    <name type="scientific">Hippocampus comes</name>
    <name type="common">Tiger tail seahorse</name>
    <dbReference type="NCBI Taxonomy" id="109280"/>
    <lineage>
        <taxon>Eukaryota</taxon>
        <taxon>Metazoa</taxon>
        <taxon>Chordata</taxon>
        <taxon>Craniata</taxon>
        <taxon>Vertebrata</taxon>
        <taxon>Euteleostomi</taxon>
        <taxon>Actinopterygii</taxon>
        <taxon>Neopterygii</taxon>
        <taxon>Teleostei</taxon>
        <taxon>Neoteleostei</taxon>
        <taxon>Acanthomorphata</taxon>
        <taxon>Syngnathiaria</taxon>
        <taxon>Syngnathiformes</taxon>
        <taxon>Syngnathoidei</taxon>
        <taxon>Syngnathidae</taxon>
        <taxon>Hippocampus</taxon>
    </lineage>
</organism>
<dbReference type="Gene3D" id="2.60.40.10">
    <property type="entry name" value="Immunoglobulins"/>
    <property type="match status" value="1"/>
</dbReference>
<feature type="signal peptide" evidence="6">
    <location>
        <begin position="1"/>
        <end position="16"/>
    </location>
</feature>
<keyword evidence="2" id="KW-1064">Adaptive immunity</keyword>
<dbReference type="InterPro" id="IPR013783">
    <property type="entry name" value="Ig-like_fold"/>
</dbReference>
<sequence>MSRALVCMLMAAWTLGELERVVHTVEGTLVTLDCSCPSLTYTDDVFWYKQEVNSLPDFILRKYQFGQGKNAEKYGERFRCSMDVNTQEAPLHIERVKPSDSGVFYCAVRPTLTHPLACLHKNTCTRLIS</sequence>
<proteinExistence type="predicted"/>
<keyword evidence="3" id="KW-0675">Receptor</keyword>
<name>A0A3Q2YML5_HIPCM</name>
<evidence type="ECO:0000256" key="1">
    <source>
        <dbReference type="ARBA" id="ARBA00022729"/>
    </source>
</evidence>
<dbReference type="SMART" id="SM00406">
    <property type="entry name" value="IGv"/>
    <property type="match status" value="1"/>
</dbReference>
<dbReference type="OMA" id="CNYTLMS"/>
<dbReference type="PANTHER" id="PTHR19367">
    <property type="entry name" value="T-CELL RECEPTOR ALPHA CHAIN V REGION"/>
    <property type="match status" value="1"/>
</dbReference>